<dbReference type="PANTHER" id="PTHR11229">
    <property type="entry name" value="50S RIBOSOMAL PROTEIN L3"/>
    <property type="match status" value="1"/>
</dbReference>
<dbReference type="HAMAP" id="MF_01325_B">
    <property type="entry name" value="Ribosomal_uL3_B"/>
    <property type="match status" value="1"/>
</dbReference>
<keyword evidence="4 8" id="KW-0694">RNA-binding</keyword>
<evidence type="ECO:0000256" key="9">
    <source>
        <dbReference type="RuleBase" id="RU003905"/>
    </source>
</evidence>
<dbReference type="FunFam" id="3.30.160.810:FF:000001">
    <property type="entry name" value="50S ribosomal protein L3"/>
    <property type="match status" value="1"/>
</dbReference>
<comment type="similarity">
    <text evidence="1 8 9">Belongs to the universal ribosomal protein uL3 family.</text>
</comment>
<dbReference type="SUPFAM" id="SSF50447">
    <property type="entry name" value="Translation proteins"/>
    <property type="match status" value="1"/>
</dbReference>
<dbReference type="GO" id="GO:0022625">
    <property type="term" value="C:cytosolic large ribosomal subunit"/>
    <property type="evidence" value="ECO:0007669"/>
    <property type="project" value="TreeGrafter"/>
</dbReference>
<dbReference type="GO" id="GO:0006412">
    <property type="term" value="P:translation"/>
    <property type="evidence" value="ECO:0007669"/>
    <property type="project" value="UniProtKB-UniRule"/>
</dbReference>
<evidence type="ECO:0000256" key="6">
    <source>
        <dbReference type="ARBA" id="ARBA00023274"/>
    </source>
</evidence>
<keyword evidence="6 8" id="KW-0687">Ribonucleoprotein</keyword>
<keyword evidence="5 8" id="KW-0689">Ribosomal protein</keyword>
<protein>
    <recommendedName>
        <fullName evidence="7 8">Large ribosomal subunit protein uL3</fullName>
    </recommendedName>
</protein>
<evidence type="ECO:0000256" key="11">
    <source>
        <dbReference type="SAM" id="MobiDB-lite"/>
    </source>
</evidence>
<dbReference type="PROSITE" id="PS00474">
    <property type="entry name" value="RIBOSOMAL_L3"/>
    <property type="match status" value="1"/>
</dbReference>
<dbReference type="GO" id="GO:0003735">
    <property type="term" value="F:structural constituent of ribosome"/>
    <property type="evidence" value="ECO:0007669"/>
    <property type="project" value="UniProtKB-UniRule"/>
</dbReference>
<dbReference type="InterPro" id="IPR019926">
    <property type="entry name" value="Ribosomal_uL3_CS"/>
</dbReference>
<dbReference type="FunFam" id="2.40.30.10:FF:000004">
    <property type="entry name" value="50S ribosomal protein L3"/>
    <property type="match status" value="1"/>
</dbReference>
<keyword evidence="3 8" id="KW-0699">rRNA-binding</keyword>
<dbReference type="Gene3D" id="3.30.160.810">
    <property type="match status" value="1"/>
</dbReference>
<keyword evidence="2 8" id="KW-0488">Methylation</keyword>
<accession>A0A8J3CSC2</accession>
<dbReference type="Proteomes" id="UP000634004">
    <property type="component" value="Unassembled WGS sequence"/>
</dbReference>
<evidence type="ECO:0000313" key="13">
    <source>
        <dbReference type="Proteomes" id="UP000634004"/>
    </source>
</evidence>
<dbReference type="GO" id="GO:0019843">
    <property type="term" value="F:rRNA binding"/>
    <property type="evidence" value="ECO:0007669"/>
    <property type="project" value="UniProtKB-UniRule"/>
</dbReference>
<comment type="caution">
    <text evidence="12">The sequence shown here is derived from an EMBL/GenBank/DDBJ whole genome shotgun (WGS) entry which is preliminary data.</text>
</comment>
<gene>
    <name evidence="8 12" type="primary">rplC</name>
    <name evidence="12" type="ORF">GCM10009069_16600</name>
</gene>
<dbReference type="PANTHER" id="PTHR11229:SF16">
    <property type="entry name" value="LARGE RIBOSOMAL SUBUNIT PROTEIN UL3C"/>
    <property type="match status" value="1"/>
</dbReference>
<feature type="region of interest" description="Disordered" evidence="11">
    <location>
        <begin position="235"/>
        <end position="258"/>
    </location>
</feature>
<sequence length="258" mass="27441">MYFMKDNLLMQRSGLLARKLGMTRVYDDAGNHIAVTVLDLQGCQVVAQKTPERDGYAALQLGSGEAKVKRVSKAERERFGKAGVTPKQKLVEFRVSPDNMIEVGAAMSAEHFVPGQKIDASGITVGKGFAGAMKRHNFGGLRATHGVSISHRSHGSTGQCQDPGRVFKGKKMAGHMGAVRRTLQNLTVARVDAEEGLVLVHGHVPGSKGAWIELRDAVKGVKATDLPMPGKFTMDAPKASKAKAAPAADAAASKGEEE</sequence>
<comment type="PTM">
    <text evidence="8">Methylated by PrmB.</text>
</comment>
<comment type="function">
    <text evidence="8 10">One of the primary rRNA binding proteins, it binds directly near the 3'-end of the 23S rRNA, where it nucleates assembly of the 50S subunit.</text>
</comment>
<evidence type="ECO:0000256" key="2">
    <source>
        <dbReference type="ARBA" id="ARBA00022481"/>
    </source>
</evidence>
<organism evidence="12 13">
    <name type="scientific">Algimonas arctica</name>
    <dbReference type="NCBI Taxonomy" id="1479486"/>
    <lineage>
        <taxon>Bacteria</taxon>
        <taxon>Pseudomonadati</taxon>
        <taxon>Pseudomonadota</taxon>
        <taxon>Alphaproteobacteria</taxon>
        <taxon>Maricaulales</taxon>
        <taxon>Robiginitomaculaceae</taxon>
        <taxon>Algimonas</taxon>
    </lineage>
</organism>
<comment type="subunit">
    <text evidence="8 10">Part of the 50S ribosomal subunit. Forms a cluster with proteins L14 and L19.</text>
</comment>
<evidence type="ECO:0000313" key="12">
    <source>
        <dbReference type="EMBL" id="GHA94354.1"/>
    </source>
</evidence>
<keyword evidence="13" id="KW-1185">Reference proteome</keyword>
<evidence type="ECO:0000256" key="5">
    <source>
        <dbReference type="ARBA" id="ARBA00022980"/>
    </source>
</evidence>
<dbReference type="EMBL" id="BMZH01000006">
    <property type="protein sequence ID" value="GHA94354.1"/>
    <property type="molecule type" value="Genomic_DNA"/>
</dbReference>
<dbReference type="InterPro" id="IPR000597">
    <property type="entry name" value="Ribosomal_uL3"/>
</dbReference>
<evidence type="ECO:0000256" key="7">
    <source>
        <dbReference type="ARBA" id="ARBA00035243"/>
    </source>
</evidence>
<evidence type="ECO:0000256" key="10">
    <source>
        <dbReference type="RuleBase" id="RU003906"/>
    </source>
</evidence>
<dbReference type="InterPro" id="IPR019927">
    <property type="entry name" value="Ribosomal_uL3_bac/org-type"/>
</dbReference>
<dbReference type="NCBIfam" id="TIGR03625">
    <property type="entry name" value="L3_bact"/>
    <property type="match status" value="1"/>
</dbReference>
<name>A0A8J3CSC2_9PROT</name>
<dbReference type="AlphaFoldDB" id="A0A8J3CSC2"/>
<dbReference type="Pfam" id="PF00297">
    <property type="entry name" value="Ribosomal_L3"/>
    <property type="match status" value="1"/>
</dbReference>
<dbReference type="InterPro" id="IPR009000">
    <property type="entry name" value="Transl_B-barrel_sf"/>
</dbReference>
<evidence type="ECO:0000256" key="4">
    <source>
        <dbReference type="ARBA" id="ARBA00022884"/>
    </source>
</evidence>
<dbReference type="Gene3D" id="2.40.30.10">
    <property type="entry name" value="Translation factors"/>
    <property type="match status" value="1"/>
</dbReference>
<feature type="modified residue" description="N5-methylglutamine" evidence="8">
    <location>
        <position position="161"/>
    </location>
</feature>
<evidence type="ECO:0000256" key="1">
    <source>
        <dbReference type="ARBA" id="ARBA00006540"/>
    </source>
</evidence>
<evidence type="ECO:0000256" key="8">
    <source>
        <dbReference type="HAMAP-Rule" id="MF_01325"/>
    </source>
</evidence>
<reference evidence="12" key="1">
    <citation type="journal article" date="2014" name="Int. J. Syst. Evol. Microbiol.">
        <title>Complete genome sequence of Corynebacterium casei LMG S-19264T (=DSM 44701T), isolated from a smear-ripened cheese.</title>
        <authorList>
            <consortium name="US DOE Joint Genome Institute (JGI-PGF)"/>
            <person name="Walter F."/>
            <person name="Albersmeier A."/>
            <person name="Kalinowski J."/>
            <person name="Ruckert C."/>
        </authorList>
    </citation>
    <scope>NUCLEOTIDE SEQUENCE</scope>
    <source>
        <strain evidence="12">KCTC 32513</strain>
    </source>
</reference>
<proteinExistence type="inferred from homology"/>
<evidence type="ECO:0000256" key="3">
    <source>
        <dbReference type="ARBA" id="ARBA00022730"/>
    </source>
</evidence>
<reference evidence="12" key="2">
    <citation type="submission" date="2020-09" db="EMBL/GenBank/DDBJ databases">
        <authorList>
            <person name="Sun Q."/>
            <person name="Kim S."/>
        </authorList>
    </citation>
    <scope>NUCLEOTIDE SEQUENCE</scope>
    <source>
        <strain evidence="12">KCTC 32513</strain>
    </source>
</reference>